<dbReference type="Proteomes" id="UP001149009">
    <property type="component" value="Unassembled WGS sequence"/>
</dbReference>
<accession>A0A9X2X7P1</accession>
<reference evidence="1" key="1">
    <citation type="submission" date="2022-08" db="EMBL/GenBank/DDBJ databases">
        <title>Chelativorans sichuanense sp. nov., a paraffin oil-degrading bacterium isolated from a mixture of oil-based drill cuttings and paddy soil.</title>
        <authorList>
            <person name="Yu J."/>
            <person name="Liu H."/>
            <person name="Chen Q."/>
        </authorList>
    </citation>
    <scope>NUCLEOTIDE SEQUENCE</scope>
    <source>
        <strain evidence="1">SCAU 2101</strain>
    </source>
</reference>
<protein>
    <submittedName>
        <fullName evidence="1">Uncharacterized protein</fullName>
    </submittedName>
</protein>
<sequence length="78" mass="8310">MNPVSVSFAIRDVAKSSRFAIGAEGATVVILQEDAGAKCLIQHSAGSGKTSSMAWSTHFLAHLHDEQDRILPSVKQFG</sequence>
<comment type="caution">
    <text evidence="1">The sequence shown here is derived from an EMBL/GenBank/DDBJ whole genome shotgun (WGS) entry which is preliminary data.</text>
</comment>
<dbReference type="AlphaFoldDB" id="A0A9X2X7P1"/>
<organism evidence="1 2">
    <name type="scientific">Chelativorans petroleitrophicus</name>
    <dbReference type="NCBI Taxonomy" id="2975484"/>
    <lineage>
        <taxon>Bacteria</taxon>
        <taxon>Pseudomonadati</taxon>
        <taxon>Pseudomonadota</taxon>
        <taxon>Alphaproteobacteria</taxon>
        <taxon>Hyphomicrobiales</taxon>
        <taxon>Phyllobacteriaceae</taxon>
        <taxon>Chelativorans</taxon>
    </lineage>
</organism>
<evidence type="ECO:0000313" key="1">
    <source>
        <dbReference type="EMBL" id="MCT8989606.1"/>
    </source>
</evidence>
<evidence type="ECO:0000313" key="2">
    <source>
        <dbReference type="Proteomes" id="UP001149009"/>
    </source>
</evidence>
<dbReference type="EMBL" id="JAODNV010000005">
    <property type="protein sequence ID" value="MCT8989606.1"/>
    <property type="molecule type" value="Genomic_DNA"/>
</dbReference>
<proteinExistence type="predicted"/>
<dbReference type="RefSeq" id="WP_261514437.1">
    <property type="nucleotide sequence ID" value="NZ_JAODNV010000005.1"/>
</dbReference>
<keyword evidence="2" id="KW-1185">Reference proteome</keyword>
<gene>
    <name evidence="1" type="ORF">NYR54_04745</name>
</gene>
<name>A0A9X2X7P1_9HYPH</name>